<gene>
    <name evidence="1" type="ORF">C7459_11821</name>
</gene>
<accession>A0A316D407</accession>
<organism evidence="1 2">
    <name type="scientific">Tumebacillus permanentifrigoris</name>
    <dbReference type="NCBI Taxonomy" id="378543"/>
    <lineage>
        <taxon>Bacteria</taxon>
        <taxon>Bacillati</taxon>
        <taxon>Bacillota</taxon>
        <taxon>Bacilli</taxon>
        <taxon>Bacillales</taxon>
        <taxon>Alicyclobacillaceae</taxon>
        <taxon>Tumebacillus</taxon>
    </lineage>
</organism>
<protein>
    <recommendedName>
        <fullName evidence="3">Alpha/beta hydrolase family protein</fullName>
    </recommendedName>
</protein>
<name>A0A316D407_9BACL</name>
<comment type="caution">
    <text evidence="1">The sequence shown here is derived from an EMBL/GenBank/DDBJ whole genome shotgun (WGS) entry which is preliminary data.</text>
</comment>
<keyword evidence="2" id="KW-1185">Reference proteome</keyword>
<dbReference type="Gene3D" id="3.40.50.1820">
    <property type="entry name" value="alpha/beta hydrolase"/>
    <property type="match status" value="1"/>
</dbReference>
<evidence type="ECO:0000313" key="2">
    <source>
        <dbReference type="Proteomes" id="UP000245634"/>
    </source>
</evidence>
<dbReference type="Proteomes" id="UP000245634">
    <property type="component" value="Unassembled WGS sequence"/>
</dbReference>
<dbReference type="InterPro" id="IPR029058">
    <property type="entry name" value="AB_hydrolase_fold"/>
</dbReference>
<proteinExistence type="predicted"/>
<dbReference type="RefSeq" id="WP_146201042.1">
    <property type="nucleotide sequence ID" value="NZ_QGGL01000018.1"/>
</dbReference>
<reference evidence="1 2" key="1">
    <citation type="submission" date="2018-05" db="EMBL/GenBank/DDBJ databases">
        <title>Genomic Encyclopedia of Type Strains, Phase IV (KMG-IV): sequencing the most valuable type-strain genomes for metagenomic binning, comparative biology and taxonomic classification.</title>
        <authorList>
            <person name="Goeker M."/>
        </authorList>
    </citation>
    <scope>NUCLEOTIDE SEQUENCE [LARGE SCALE GENOMIC DNA]</scope>
    <source>
        <strain evidence="1 2">DSM 18773</strain>
    </source>
</reference>
<evidence type="ECO:0008006" key="3">
    <source>
        <dbReference type="Google" id="ProtNLM"/>
    </source>
</evidence>
<dbReference type="AlphaFoldDB" id="A0A316D407"/>
<sequence length="145" mass="16280">MPRRVLHFQKHHEAAALWNRLPTEFGLEEYRLVSIDRTHTATLPQEDAETVMHILDELQWSNSILIAHGTDCRLACDLAALAPAHISALFLVDAPDDVQPIDNLTTTCLQVTTSAGERPDPFVLEDIALLPEVFHAFCTLKLSDW</sequence>
<evidence type="ECO:0000313" key="1">
    <source>
        <dbReference type="EMBL" id="PWK06957.1"/>
    </source>
</evidence>
<dbReference type="SUPFAM" id="SSF53474">
    <property type="entry name" value="alpha/beta-Hydrolases"/>
    <property type="match status" value="1"/>
</dbReference>
<dbReference type="EMBL" id="QGGL01000018">
    <property type="protein sequence ID" value="PWK06957.1"/>
    <property type="molecule type" value="Genomic_DNA"/>
</dbReference>
<dbReference type="OrthoDB" id="5380819at2"/>